<evidence type="ECO:0000313" key="12">
    <source>
        <dbReference type="Proteomes" id="UP000838756"/>
    </source>
</evidence>
<keyword evidence="5" id="KW-0547">Nucleotide-binding</keyword>
<evidence type="ECO:0000313" key="11">
    <source>
        <dbReference type="EMBL" id="CAH2227322.1"/>
    </source>
</evidence>
<dbReference type="SUPFAM" id="SSF56112">
    <property type="entry name" value="Protein kinase-like (PK-like)"/>
    <property type="match status" value="1"/>
</dbReference>
<evidence type="ECO:0000256" key="7">
    <source>
        <dbReference type="ARBA" id="ARBA00022840"/>
    </source>
</evidence>
<dbReference type="InterPro" id="IPR011009">
    <property type="entry name" value="Kinase-like_dom_sf"/>
</dbReference>
<keyword evidence="3" id="KW-0808">Transferase</keyword>
<dbReference type="GO" id="GO:0071363">
    <property type="term" value="P:cellular response to growth factor stimulus"/>
    <property type="evidence" value="ECO:0007669"/>
    <property type="project" value="TreeGrafter"/>
</dbReference>
<evidence type="ECO:0000256" key="4">
    <source>
        <dbReference type="ARBA" id="ARBA00022692"/>
    </source>
</evidence>
<evidence type="ECO:0000256" key="1">
    <source>
        <dbReference type="ARBA" id="ARBA00004479"/>
    </source>
</evidence>
<dbReference type="EMBL" id="CAKXAJ010022882">
    <property type="protein sequence ID" value="CAH2227322.1"/>
    <property type="molecule type" value="Genomic_DNA"/>
</dbReference>
<keyword evidence="7" id="KW-0067">ATP-binding</keyword>
<protein>
    <submittedName>
        <fullName evidence="11">Jg24935 protein</fullName>
    </submittedName>
</protein>
<evidence type="ECO:0000256" key="10">
    <source>
        <dbReference type="ARBA" id="ARBA00023170"/>
    </source>
</evidence>
<comment type="caution">
    <text evidence="11">The sequence shown here is derived from an EMBL/GenBank/DDBJ whole genome shotgun (WGS) entry which is preliminary data.</text>
</comment>
<accession>A0A8S4QXQ2</accession>
<dbReference type="InterPro" id="IPR000333">
    <property type="entry name" value="TGFB_receptor"/>
</dbReference>
<keyword evidence="6" id="KW-0418">Kinase</keyword>
<dbReference type="AlphaFoldDB" id="A0A8S4QXQ2"/>
<proteinExistence type="predicted"/>
<dbReference type="PANTHER" id="PTHR23255">
    <property type="entry name" value="TRANSFORMING GROWTH FACTOR-BETA RECEPTOR TYPE I AND II"/>
    <property type="match status" value="1"/>
</dbReference>
<dbReference type="Proteomes" id="UP000838756">
    <property type="component" value="Unassembled WGS sequence"/>
</dbReference>
<keyword evidence="9" id="KW-0472">Membrane</keyword>
<dbReference type="OrthoDB" id="69842at2759"/>
<dbReference type="Gene3D" id="1.10.510.10">
    <property type="entry name" value="Transferase(Phosphotransferase) domain 1"/>
    <property type="match status" value="1"/>
</dbReference>
<gene>
    <name evidence="11" type="primary">jg24935</name>
    <name evidence="11" type="ORF">PAEG_LOCUS7851</name>
</gene>
<evidence type="ECO:0000256" key="3">
    <source>
        <dbReference type="ARBA" id="ARBA00022679"/>
    </source>
</evidence>
<dbReference type="GO" id="GO:0043235">
    <property type="term" value="C:receptor complex"/>
    <property type="evidence" value="ECO:0007669"/>
    <property type="project" value="TreeGrafter"/>
</dbReference>
<dbReference type="GO" id="GO:0005524">
    <property type="term" value="F:ATP binding"/>
    <property type="evidence" value="ECO:0007669"/>
    <property type="project" value="UniProtKB-KW"/>
</dbReference>
<evidence type="ECO:0000256" key="5">
    <source>
        <dbReference type="ARBA" id="ARBA00022741"/>
    </source>
</evidence>
<name>A0A8S4QXQ2_9NEOP</name>
<comment type="subcellular location">
    <subcellularLocation>
        <location evidence="1">Membrane</location>
        <topology evidence="1">Single-pass type I membrane protein</topology>
    </subcellularLocation>
</comment>
<dbReference type="PANTHER" id="PTHR23255:SF68">
    <property type="entry name" value="RECEPTOR PROTEIN SERINE_THREONINE KINASE"/>
    <property type="match status" value="1"/>
</dbReference>
<keyword evidence="4" id="KW-0812">Transmembrane</keyword>
<keyword evidence="8" id="KW-1133">Transmembrane helix</keyword>
<reference evidence="11" key="1">
    <citation type="submission" date="2022-03" db="EMBL/GenBank/DDBJ databases">
        <authorList>
            <person name="Lindestad O."/>
        </authorList>
    </citation>
    <scope>NUCLEOTIDE SEQUENCE</scope>
</reference>
<keyword evidence="2" id="KW-0723">Serine/threonine-protein kinase</keyword>
<dbReference type="GO" id="GO:0005886">
    <property type="term" value="C:plasma membrane"/>
    <property type="evidence" value="ECO:0007669"/>
    <property type="project" value="TreeGrafter"/>
</dbReference>
<evidence type="ECO:0000256" key="6">
    <source>
        <dbReference type="ARBA" id="ARBA00022777"/>
    </source>
</evidence>
<feature type="non-terminal residue" evidence="11">
    <location>
        <position position="1"/>
    </location>
</feature>
<evidence type="ECO:0000256" key="9">
    <source>
        <dbReference type="ARBA" id="ARBA00023136"/>
    </source>
</evidence>
<evidence type="ECO:0000256" key="8">
    <source>
        <dbReference type="ARBA" id="ARBA00022989"/>
    </source>
</evidence>
<keyword evidence="12" id="KW-1185">Reference proteome</keyword>
<keyword evidence="10" id="KW-0675">Receptor</keyword>
<organism evidence="11 12">
    <name type="scientific">Pararge aegeria aegeria</name>
    <dbReference type="NCBI Taxonomy" id="348720"/>
    <lineage>
        <taxon>Eukaryota</taxon>
        <taxon>Metazoa</taxon>
        <taxon>Ecdysozoa</taxon>
        <taxon>Arthropoda</taxon>
        <taxon>Hexapoda</taxon>
        <taxon>Insecta</taxon>
        <taxon>Pterygota</taxon>
        <taxon>Neoptera</taxon>
        <taxon>Endopterygota</taxon>
        <taxon>Lepidoptera</taxon>
        <taxon>Glossata</taxon>
        <taxon>Ditrysia</taxon>
        <taxon>Papilionoidea</taxon>
        <taxon>Nymphalidae</taxon>
        <taxon>Satyrinae</taxon>
        <taxon>Satyrini</taxon>
        <taxon>Parargina</taxon>
        <taxon>Pararge</taxon>
    </lineage>
</organism>
<sequence length="216" mass="24163">VLDESMDARQFDPYKRSDVYSLGLVLWETARRCGSLPDDYQLPYYECVPPDPSLEDMRRVVCVERRRPVLPNRWHSDPCNAGLKANVRVTVVENATCSFYPFTVEFLGPAPISSTFVLVNFNYKGAVSGVEGDEGVLVPEPRGSVNCPTHQEDALQHTNSGSLQTVRSYVPHCYIVQVSSQIASPPLPTSQEWERCSEYLALSHTRCTVGSAILHR</sequence>
<dbReference type="GO" id="GO:0004675">
    <property type="term" value="F:transmembrane receptor protein serine/threonine kinase activity"/>
    <property type="evidence" value="ECO:0007669"/>
    <property type="project" value="InterPro"/>
</dbReference>
<evidence type="ECO:0000256" key="2">
    <source>
        <dbReference type="ARBA" id="ARBA00022527"/>
    </source>
</evidence>